<dbReference type="Gene3D" id="3.40.50.2300">
    <property type="match status" value="1"/>
</dbReference>
<dbReference type="Pfam" id="PF00196">
    <property type="entry name" value="GerE"/>
    <property type="match status" value="1"/>
</dbReference>
<organism evidence="5 6">
    <name type="scientific">Roseateles asaccharophilus</name>
    <dbReference type="NCBI Taxonomy" id="582607"/>
    <lineage>
        <taxon>Bacteria</taxon>
        <taxon>Pseudomonadati</taxon>
        <taxon>Pseudomonadota</taxon>
        <taxon>Betaproteobacteria</taxon>
        <taxon>Burkholderiales</taxon>
        <taxon>Sphaerotilaceae</taxon>
        <taxon>Roseateles</taxon>
    </lineage>
</organism>
<dbReference type="SUPFAM" id="SSF46894">
    <property type="entry name" value="C-terminal effector domain of the bipartite response regulators"/>
    <property type="match status" value="1"/>
</dbReference>
<keyword evidence="6" id="KW-1185">Reference proteome</keyword>
<proteinExistence type="predicted"/>
<evidence type="ECO:0000256" key="3">
    <source>
        <dbReference type="ARBA" id="ARBA00023163"/>
    </source>
</evidence>
<evidence type="ECO:0000313" key="5">
    <source>
        <dbReference type="EMBL" id="MDR7333055.1"/>
    </source>
</evidence>
<dbReference type="InterPro" id="IPR016032">
    <property type="entry name" value="Sig_transdc_resp-reg_C-effctor"/>
</dbReference>
<dbReference type="CDD" id="cd06170">
    <property type="entry name" value="LuxR_C_like"/>
    <property type="match status" value="1"/>
</dbReference>
<keyword evidence="1" id="KW-0805">Transcription regulation</keyword>
<protein>
    <submittedName>
        <fullName evidence="5">Two-component system response regulator DesR</fullName>
    </submittedName>
</protein>
<dbReference type="PANTHER" id="PTHR44688">
    <property type="entry name" value="DNA-BINDING TRANSCRIPTIONAL ACTIVATOR DEVR_DOSR"/>
    <property type="match status" value="1"/>
</dbReference>
<dbReference type="PRINTS" id="PR00038">
    <property type="entry name" value="HTHLUXR"/>
</dbReference>
<evidence type="ECO:0000259" key="4">
    <source>
        <dbReference type="PROSITE" id="PS50043"/>
    </source>
</evidence>
<dbReference type="SUPFAM" id="SSF52172">
    <property type="entry name" value="CheY-like"/>
    <property type="match status" value="1"/>
</dbReference>
<evidence type="ECO:0000313" key="6">
    <source>
        <dbReference type="Proteomes" id="UP001180825"/>
    </source>
</evidence>
<keyword evidence="2" id="KW-0238">DNA-binding</keyword>
<reference evidence="5 6" key="1">
    <citation type="submission" date="2023-07" db="EMBL/GenBank/DDBJ databases">
        <title>Sorghum-associated microbial communities from plants grown in Nebraska, USA.</title>
        <authorList>
            <person name="Schachtman D."/>
        </authorList>
    </citation>
    <scope>NUCLEOTIDE SEQUENCE [LARGE SCALE GENOMIC DNA]</scope>
    <source>
        <strain evidence="5 6">BE316</strain>
    </source>
</reference>
<dbReference type="EMBL" id="JAVDXV010000004">
    <property type="protein sequence ID" value="MDR7333055.1"/>
    <property type="molecule type" value="Genomic_DNA"/>
</dbReference>
<dbReference type="RefSeq" id="WP_310328389.1">
    <property type="nucleotide sequence ID" value="NZ_JAVDXV010000004.1"/>
</dbReference>
<dbReference type="InterPro" id="IPR000792">
    <property type="entry name" value="Tscrpt_reg_LuxR_C"/>
</dbReference>
<dbReference type="InterPro" id="IPR011006">
    <property type="entry name" value="CheY-like_superfamily"/>
</dbReference>
<accession>A0ABU2A7E8</accession>
<evidence type="ECO:0000256" key="2">
    <source>
        <dbReference type="ARBA" id="ARBA00023125"/>
    </source>
</evidence>
<dbReference type="SMART" id="SM00421">
    <property type="entry name" value="HTH_LUXR"/>
    <property type="match status" value="1"/>
</dbReference>
<dbReference type="PANTHER" id="PTHR44688:SF16">
    <property type="entry name" value="DNA-BINDING TRANSCRIPTIONAL ACTIVATOR DEVR_DOSR"/>
    <property type="match status" value="1"/>
</dbReference>
<sequence length="186" mass="19733">MNPAIRVAVEHADPLLAAGLHSVLSEQIDIQLVAPATGADVVVADYGRGLWLAGQRPRPAPRVMVLTAQDREQDVRHALEAGVDGYLQQCCAVQELVQGLRQLARGSRCLSAVAAGRIADSLQHDSLTQREREVLGLASHGKSNKAIALALDISLGTVKVHMKGVMGKLGATTRTEAARIALERGL</sequence>
<keyword evidence="3" id="KW-0804">Transcription</keyword>
<feature type="domain" description="HTH luxR-type" evidence="4">
    <location>
        <begin position="120"/>
        <end position="185"/>
    </location>
</feature>
<name>A0ABU2A7E8_9BURK</name>
<evidence type="ECO:0000256" key="1">
    <source>
        <dbReference type="ARBA" id="ARBA00023015"/>
    </source>
</evidence>
<dbReference type="PROSITE" id="PS50043">
    <property type="entry name" value="HTH_LUXR_2"/>
    <property type="match status" value="1"/>
</dbReference>
<comment type="caution">
    <text evidence="5">The sequence shown here is derived from an EMBL/GenBank/DDBJ whole genome shotgun (WGS) entry which is preliminary data.</text>
</comment>
<dbReference type="Proteomes" id="UP001180825">
    <property type="component" value="Unassembled WGS sequence"/>
</dbReference>
<gene>
    <name evidence="5" type="ORF">J2X21_002189</name>
</gene>